<dbReference type="EMBL" id="PIQF01000002">
    <property type="protein sequence ID" value="RUO75767.1"/>
    <property type="molecule type" value="Genomic_DNA"/>
</dbReference>
<keyword evidence="3" id="KW-1185">Reference proteome</keyword>
<dbReference type="Proteomes" id="UP000287908">
    <property type="component" value="Unassembled WGS sequence"/>
</dbReference>
<dbReference type="AlphaFoldDB" id="A0A432ZCR8"/>
<feature type="signal peptide" evidence="1">
    <location>
        <begin position="1"/>
        <end position="21"/>
    </location>
</feature>
<evidence type="ECO:0000256" key="1">
    <source>
        <dbReference type="SAM" id="SignalP"/>
    </source>
</evidence>
<protein>
    <recommendedName>
        <fullName evidence="4">DUF3053 domain-containing protein</fullName>
    </recommendedName>
</protein>
<organism evidence="2 3">
    <name type="scientific">Idiomarina seosinensis</name>
    <dbReference type="NCBI Taxonomy" id="281739"/>
    <lineage>
        <taxon>Bacteria</taxon>
        <taxon>Pseudomonadati</taxon>
        <taxon>Pseudomonadota</taxon>
        <taxon>Gammaproteobacteria</taxon>
        <taxon>Alteromonadales</taxon>
        <taxon>Idiomarinaceae</taxon>
        <taxon>Idiomarina</taxon>
    </lineage>
</organism>
<comment type="caution">
    <text evidence="2">The sequence shown here is derived from an EMBL/GenBank/DDBJ whole genome shotgun (WGS) entry which is preliminary data.</text>
</comment>
<keyword evidence="1" id="KW-0732">Signal</keyword>
<reference evidence="2 3" key="1">
    <citation type="journal article" date="2011" name="Front. Microbiol.">
        <title>Genomic signatures of strain selection and enhancement in Bacillus atrophaeus var. globigii, a historical biowarfare simulant.</title>
        <authorList>
            <person name="Gibbons H.S."/>
            <person name="Broomall S.M."/>
            <person name="McNew L.A."/>
            <person name="Daligault H."/>
            <person name="Chapman C."/>
            <person name="Bruce D."/>
            <person name="Karavis M."/>
            <person name="Krepps M."/>
            <person name="McGregor P.A."/>
            <person name="Hong C."/>
            <person name="Park K.H."/>
            <person name="Akmal A."/>
            <person name="Feldman A."/>
            <person name="Lin J.S."/>
            <person name="Chang W.E."/>
            <person name="Higgs B.W."/>
            <person name="Demirev P."/>
            <person name="Lindquist J."/>
            <person name="Liem A."/>
            <person name="Fochler E."/>
            <person name="Read T.D."/>
            <person name="Tapia R."/>
            <person name="Johnson S."/>
            <person name="Bishop-Lilly K.A."/>
            <person name="Detter C."/>
            <person name="Han C."/>
            <person name="Sozhamannan S."/>
            <person name="Rosenzweig C.N."/>
            <person name="Skowronski E.W."/>
        </authorList>
    </citation>
    <scope>NUCLEOTIDE SEQUENCE [LARGE SCALE GENOMIC DNA]</scope>
    <source>
        <strain evidence="2 3">CL-SP19</strain>
    </source>
</reference>
<evidence type="ECO:0000313" key="2">
    <source>
        <dbReference type="EMBL" id="RUO75767.1"/>
    </source>
</evidence>
<gene>
    <name evidence="2" type="ORF">CWI81_06450</name>
</gene>
<feature type="chain" id="PRO_5019476438" description="DUF3053 domain-containing protein" evidence="1">
    <location>
        <begin position="22"/>
        <end position="232"/>
    </location>
</feature>
<dbReference type="RefSeq" id="WP_126784497.1">
    <property type="nucleotide sequence ID" value="NZ_PIQF01000002.1"/>
</dbReference>
<evidence type="ECO:0000313" key="3">
    <source>
        <dbReference type="Proteomes" id="UP000287908"/>
    </source>
</evidence>
<dbReference type="OrthoDB" id="6313717at2"/>
<dbReference type="PROSITE" id="PS51257">
    <property type="entry name" value="PROKAR_LIPOPROTEIN"/>
    <property type="match status" value="1"/>
</dbReference>
<sequence>MNKWILAPTFAAILATSGCMSTGNDQQAATMDRNQAIASLSTEMEELGFNKVEIQPGVDDVLNICASVLERQYSVMEQYRTQAENHADVQAFLFAHKDKKPEQLKLAIAEFDAGATKEDEKIGPKINAYQAAIDEVADQNAELAIEIGKHLVQVGYLTTEYGPQIAQMTAANTLKSMFGSEDEKTADNDLVKAIVRAKDQIMLARDANKLITLEQETIEAIDGLQAELDAKS</sequence>
<proteinExistence type="predicted"/>
<name>A0A432ZCR8_9GAMM</name>
<evidence type="ECO:0008006" key="4">
    <source>
        <dbReference type="Google" id="ProtNLM"/>
    </source>
</evidence>
<accession>A0A432ZCR8</accession>